<dbReference type="AlphaFoldDB" id="A0A8J4BW09"/>
<keyword evidence="3" id="KW-1185">Reference proteome</keyword>
<protein>
    <submittedName>
        <fullName evidence="1">Uncharacterized protein</fullName>
    </submittedName>
</protein>
<reference evidence="1" key="1">
    <citation type="journal article" date="2021" name="Proc. Natl. Acad. Sci. U.S.A.">
        <title>Three genomes in the algal genus Volvox reveal the fate of a haploid sex-determining region after a transition to homothallism.</title>
        <authorList>
            <person name="Yamamoto K."/>
            <person name="Hamaji T."/>
            <person name="Kawai-Toyooka H."/>
            <person name="Matsuzaki R."/>
            <person name="Takahashi F."/>
            <person name="Nishimura Y."/>
            <person name="Kawachi M."/>
            <person name="Noguchi H."/>
            <person name="Minakuchi Y."/>
            <person name="Umen J.G."/>
            <person name="Toyoda A."/>
            <person name="Nozaki H."/>
        </authorList>
    </citation>
    <scope>NUCLEOTIDE SEQUENCE</scope>
    <source>
        <strain evidence="2">NIES-3785</strain>
        <strain evidence="1">NIES-3786</strain>
    </source>
</reference>
<evidence type="ECO:0000313" key="2">
    <source>
        <dbReference type="EMBL" id="GIL98456.1"/>
    </source>
</evidence>
<evidence type="ECO:0000313" key="1">
    <source>
        <dbReference type="EMBL" id="GIL70730.1"/>
    </source>
</evidence>
<comment type="caution">
    <text evidence="1">The sequence shown here is derived from an EMBL/GenBank/DDBJ whole genome shotgun (WGS) entry which is preliminary data.</text>
</comment>
<dbReference type="Proteomes" id="UP000722791">
    <property type="component" value="Unassembled WGS sequence"/>
</dbReference>
<gene>
    <name evidence="1" type="ORF">Vretifemale_1442</name>
    <name evidence="2" type="ORF">Vretimale_3830</name>
</gene>
<dbReference type="EMBL" id="BNCQ01000005">
    <property type="protein sequence ID" value="GIL98456.1"/>
    <property type="molecule type" value="Genomic_DNA"/>
</dbReference>
<dbReference type="Proteomes" id="UP000747110">
    <property type="component" value="Unassembled WGS sequence"/>
</dbReference>
<organism evidence="1 3">
    <name type="scientific">Volvox reticuliferus</name>
    <dbReference type="NCBI Taxonomy" id="1737510"/>
    <lineage>
        <taxon>Eukaryota</taxon>
        <taxon>Viridiplantae</taxon>
        <taxon>Chlorophyta</taxon>
        <taxon>core chlorophytes</taxon>
        <taxon>Chlorophyceae</taxon>
        <taxon>CS clade</taxon>
        <taxon>Chlamydomonadales</taxon>
        <taxon>Volvocaceae</taxon>
        <taxon>Volvox</taxon>
    </lineage>
</organism>
<dbReference type="EMBL" id="BNCP01000002">
    <property type="protein sequence ID" value="GIL70730.1"/>
    <property type="molecule type" value="Genomic_DNA"/>
</dbReference>
<evidence type="ECO:0000313" key="3">
    <source>
        <dbReference type="Proteomes" id="UP000747110"/>
    </source>
</evidence>
<accession>A0A8J4BW09</accession>
<name>A0A8J4BW09_9CHLO</name>
<proteinExistence type="predicted"/>
<sequence>MPSLTDEITAKLKELRDNAHTQWRAAHEYLMKDGPENATLRNVYAVQEAMKVRSTAERLLQDFCITSDPKELLANLYKARDDNEYDRSHKFSGTDFNVGYAQYICDTTENWYRSLISLLENSNLEPDVADEGGMAKLYLVFGTDGCGQQGSYTETVTVYDGIDSKKTLTDVVTEKIVKKATALGEALVLDKEDEHIINQVNTYHMAKYTSTTETLTIDDLSKPSYYFRMCVRVPMINAPTVTVWGSSSYASSKNLIANQQQQQQQQVAAC</sequence>